<feature type="active site" evidence="9">
    <location>
        <position position="80"/>
    </location>
</feature>
<feature type="binding site" evidence="8">
    <location>
        <position position="53"/>
    </location>
    <ligand>
        <name>substrate</name>
    </ligand>
</feature>
<dbReference type="EMBL" id="JRKQ01000040">
    <property type="protein sequence ID" value="KGJ22258.1"/>
    <property type="molecule type" value="Genomic_DNA"/>
</dbReference>
<reference evidence="10 11" key="2">
    <citation type="submission" date="2014-10" db="EMBL/GenBank/DDBJ databases">
        <title>Paracoccus sanguinis sp. nov., isolated from clinical specimens of New York State patients.</title>
        <authorList>
            <person name="Mingle L.A."/>
            <person name="Cole J.A."/>
            <person name="Lapierre P."/>
            <person name="Musser K.A."/>
        </authorList>
    </citation>
    <scope>NUCLEOTIDE SEQUENCE [LARGE SCALE GENOMIC DNA]</scope>
    <source>
        <strain evidence="10 11">5503</strain>
    </source>
</reference>
<feature type="binding site" evidence="8">
    <location>
        <position position="71"/>
    </location>
    <ligand>
        <name>substrate</name>
    </ligand>
</feature>
<feature type="binding site" evidence="8">
    <location>
        <begin position="217"/>
        <end position="218"/>
    </location>
    <ligand>
        <name>substrate</name>
    </ligand>
</feature>
<dbReference type="GO" id="GO:0008837">
    <property type="term" value="F:diaminopimelate epimerase activity"/>
    <property type="evidence" value="ECO:0007669"/>
    <property type="project" value="UniProtKB-UniRule"/>
</dbReference>
<comment type="subunit">
    <text evidence="8">Homodimer.</text>
</comment>
<dbReference type="PANTHER" id="PTHR31689">
    <property type="entry name" value="DIAMINOPIMELATE EPIMERASE, CHLOROPLASTIC"/>
    <property type="match status" value="1"/>
</dbReference>
<evidence type="ECO:0000256" key="8">
    <source>
        <dbReference type="HAMAP-Rule" id="MF_00197"/>
    </source>
</evidence>
<dbReference type="NCBIfam" id="TIGR00652">
    <property type="entry name" value="DapF"/>
    <property type="match status" value="1"/>
</dbReference>
<evidence type="ECO:0000256" key="1">
    <source>
        <dbReference type="ARBA" id="ARBA00005196"/>
    </source>
</evidence>
<evidence type="ECO:0000256" key="4">
    <source>
        <dbReference type="ARBA" id="ARBA00022605"/>
    </source>
</evidence>
<evidence type="ECO:0000256" key="2">
    <source>
        <dbReference type="ARBA" id="ARBA00010219"/>
    </source>
</evidence>
<feature type="site" description="Could be important to modulate the pK values of the two catalytic cysteine residues" evidence="8">
    <location>
        <position position="158"/>
    </location>
</feature>
<dbReference type="AlphaFoldDB" id="A0A099GJC8"/>
<reference evidence="10 11" key="1">
    <citation type="submission" date="2014-09" db="EMBL/GenBank/DDBJ databases">
        <authorList>
            <person name="McGinnis J.M."/>
            <person name="Wolfgang W.J."/>
        </authorList>
    </citation>
    <scope>NUCLEOTIDE SEQUENCE [LARGE SCALE GENOMIC DNA]</scope>
    <source>
        <strain evidence="10 11">5503</strain>
    </source>
</reference>
<dbReference type="PROSITE" id="PS01326">
    <property type="entry name" value="DAP_EPIMERASE"/>
    <property type="match status" value="1"/>
</dbReference>
<dbReference type="HAMAP" id="MF_00197">
    <property type="entry name" value="DAP_epimerase"/>
    <property type="match status" value="1"/>
</dbReference>
<dbReference type="RefSeq" id="WP_036709469.1">
    <property type="nucleotide sequence ID" value="NZ_JRKQ01000040.1"/>
</dbReference>
<feature type="binding site" evidence="8">
    <location>
        <position position="19"/>
    </location>
    <ligand>
        <name>substrate</name>
    </ligand>
</feature>
<feature type="binding site" evidence="8">
    <location>
        <position position="156"/>
    </location>
    <ligand>
        <name>substrate</name>
    </ligand>
</feature>
<evidence type="ECO:0000256" key="7">
    <source>
        <dbReference type="ARBA" id="ARBA00051712"/>
    </source>
</evidence>
<dbReference type="InterPro" id="IPR001653">
    <property type="entry name" value="DAP_epimerase_DapF"/>
</dbReference>
<feature type="binding site" evidence="8">
    <location>
        <position position="189"/>
    </location>
    <ligand>
        <name>substrate</name>
    </ligand>
</feature>
<protein>
    <recommendedName>
        <fullName evidence="3 8">Diaminopimelate epimerase</fullName>
        <shortName evidence="8">DAP epimerase</shortName>
        <ecNumber evidence="3 8">5.1.1.7</ecNumber>
    </recommendedName>
    <alternativeName>
        <fullName evidence="8">PLP-independent amino acid racemase</fullName>
    </alternativeName>
</protein>
<feature type="binding site" evidence="8">
    <location>
        <begin position="81"/>
        <end position="82"/>
    </location>
    <ligand>
        <name>substrate</name>
    </ligand>
</feature>
<name>A0A099GJC8_9RHOB</name>
<comment type="subcellular location">
    <subcellularLocation>
        <location evidence="8">Cytoplasm</location>
    </subcellularLocation>
</comment>
<dbReference type="InterPro" id="IPR018510">
    <property type="entry name" value="DAP_epimerase_AS"/>
</dbReference>
<comment type="pathway">
    <text evidence="1 8">Amino-acid biosynthesis; L-lysine biosynthesis via DAP pathway; DL-2,6-diaminopimelate from LL-2,6-diaminopimelate: step 1/1.</text>
</comment>
<dbReference type="SUPFAM" id="SSF54506">
    <property type="entry name" value="Diaminopimelate epimerase-like"/>
    <property type="match status" value="2"/>
</dbReference>
<comment type="catalytic activity">
    <reaction evidence="7 8">
        <text>(2S,6S)-2,6-diaminopimelate = meso-2,6-diaminopimelate</text>
        <dbReference type="Rhea" id="RHEA:15393"/>
        <dbReference type="ChEBI" id="CHEBI:57609"/>
        <dbReference type="ChEBI" id="CHEBI:57791"/>
        <dbReference type="EC" id="5.1.1.7"/>
    </reaction>
</comment>
<evidence type="ECO:0000256" key="9">
    <source>
        <dbReference type="PROSITE-ProRule" id="PRU10125"/>
    </source>
</evidence>
<gene>
    <name evidence="8" type="primary">dapF</name>
    <name evidence="10" type="ORF">IX56_09145</name>
</gene>
<accession>A0A099GJC8</accession>
<dbReference type="EC" id="5.1.1.7" evidence="3 8"/>
<evidence type="ECO:0000313" key="10">
    <source>
        <dbReference type="EMBL" id="KGJ22258.1"/>
    </source>
</evidence>
<dbReference type="Proteomes" id="UP000029858">
    <property type="component" value="Unassembled WGS sequence"/>
</dbReference>
<feature type="site" description="Could be important to modulate the pK values of the two catalytic cysteine residues" evidence="8">
    <location>
        <position position="207"/>
    </location>
</feature>
<dbReference type="Pfam" id="PF01678">
    <property type="entry name" value="DAP_epimerase"/>
    <property type="match status" value="2"/>
</dbReference>
<feature type="active site" description="Proton donor" evidence="8">
    <location>
        <position position="80"/>
    </location>
</feature>
<evidence type="ECO:0000256" key="3">
    <source>
        <dbReference type="ARBA" id="ARBA00013080"/>
    </source>
</evidence>
<feature type="active site" description="Proton acceptor" evidence="8">
    <location>
        <position position="216"/>
    </location>
</feature>
<comment type="caution">
    <text evidence="10">The sequence shown here is derived from an EMBL/GenBank/DDBJ whole genome shotgun (WGS) entry which is preliminary data.</text>
</comment>
<feature type="binding site" evidence="8">
    <location>
        <begin position="207"/>
        <end position="208"/>
    </location>
    <ligand>
        <name>substrate</name>
    </ligand>
</feature>
<proteinExistence type="inferred from homology"/>
<keyword evidence="6 8" id="KW-0413">Isomerase</keyword>
<comment type="function">
    <text evidence="8">Catalyzes the stereoinversion of LL-2,6-diaminopimelate (L,L-DAP) to meso-diaminopimelate (meso-DAP), a precursor of L-lysine and an essential component of the bacterial peptidoglycan.</text>
</comment>
<evidence type="ECO:0000256" key="6">
    <source>
        <dbReference type="ARBA" id="ARBA00023235"/>
    </source>
</evidence>
<evidence type="ECO:0000313" key="11">
    <source>
        <dbReference type="Proteomes" id="UP000029858"/>
    </source>
</evidence>
<keyword evidence="8" id="KW-0963">Cytoplasm</keyword>
<comment type="similarity">
    <text evidence="2 8">Belongs to the diaminopimelate epimerase family.</text>
</comment>
<dbReference type="Gene3D" id="3.10.310.10">
    <property type="entry name" value="Diaminopimelate Epimerase, Chain A, domain 1"/>
    <property type="match status" value="2"/>
</dbReference>
<organism evidence="10 11">
    <name type="scientific">Paracoccus sanguinis</name>
    <dbReference type="NCBI Taxonomy" id="1545044"/>
    <lineage>
        <taxon>Bacteria</taxon>
        <taxon>Pseudomonadati</taxon>
        <taxon>Pseudomonadota</taxon>
        <taxon>Alphaproteobacteria</taxon>
        <taxon>Rhodobacterales</taxon>
        <taxon>Paracoccaceae</taxon>
        <taxon>Paracoccus</taxon>
    </lineage>
</organism>
<sequence>MNHRPTPGLPFVKMHGAGNDFVVIDARAPGAGRVTPALARAIGDRHRGVGFDQLAEILAEPDAGYRLVFWNADGSEAGACGNASRCVAARMMEALGRDSLRFATRRGMLTAVREGGAVWVNMGAPQLDWDAVPLARAMDTARLPLDGEPAAVGMGNPHAVFFVPDAEAAPLTTLGPQVEHDPLFPQRTNVEFASLTSPDRLRMRVWERGTGVTLACGSGACATAVAAHRRGLTGRRVTLDLDGGTLGVDWRDDGVWLTGPVATVFEGTLTADWLAEAAR</sequence>
<keyword evidence="5 8" id="KW-0457">Lysine biosynthesis</keyword>
<dbReference type="GO" id="GO:0005829">
    <property type="term" value="C:cytosol"/>
    <property type="evidence" value="ECO:0007669"/>
    <property type="project" value="TreeGrafter"/>
</dbReference>
<keyword evidence="4 8" id="KW-0028">Amino-acid biosynthesis</keyword>
<dbReference type="PANTHER" id="PTHR31689:SF0">
    <property type="entry name" value="DIAMINOPIMELATE EPIMERASE"/>
    <property type="match status" value="1"/>
</dbReference>
<dbReference type="GO" id="GO:0009089">
    <property type="term" value="P:lysine biosynthetic process via diaminopimelate"/>
    <property type="evidence" value="ECO:0007669"/>
    <property type="project" value="UniProtKB-UniRule"/>
</dbReference>
<dbReference type="UniPathway" id="UPA00034">
    <property type="reaction ID" value="UER00025"/>
</dbReference>
<evidence type="ECO:0000256" key="5">
    <source>
        <dbReference type="ARBA" id="ARBA00023154"/>
    </source>
</evidence>